<feature type="domain" description="ARF7 effector protein C-terminal" evidence="1">
    <location>
        <begin position="122"/>
        <end position="209"/>
    </location>
</feature>
<dbReference type="Pfam" id="PF14949">
    <property type="entry name" value="ARF7EP_C"/>
    <property type="match status" value="1"/>
</dbReference>
<evidence type="ECO:0000313" key="3">
    <source>
        <dbReference type="Proteomes" id="UP000807504"/>
    </source>
</evidence>
<reference evidence="2" key="2">
    <citation type="submission" date="2020-06" db="EMBL/GenBank/DDBJ databases">
        <authorList>
            <person name="Sheffer M."/>
        </authorList>
    </citation>
    <scope>NUCLEOTIDE SEQUENCE</scope>
</reference>
<comment type="caution">
    <text evidence="2">The sequence shown here is derived from an EMBL/GenBank/DDBJ whole genome shotgun (WGS) entry which is preliminary data.</text>
</comment>
<keyword evidence="3" id="KW-1185">Reference proteome</keyword>
<evidence type="ECO:0000313" key="2">
    <source>
        <dbReference type="EMBL" id="KAF8790788.1"/>
    </source>
</evidence>
<dbReference type="PANTHER" id="PTHR46536">
    <property type="entry name" value="ARL14 EFFECTOR PROTEIN"/>
    <property type="match status" value="1"/>
</dbReference>
<proteinExistence type="predicted"/>
<gene>
    <name evidence="2" type="ORF">HNY73_005754</name>
</gene>
<evidence type="ECO:0000259" key="1">
    <source>
        <dbReference type="Pfam" id="PF14949"/>
    </source>
</evidence>
<reference evidence="2" key="1">
    <citation type="journal article" date="2020" name="bioRxiv">
        <title>Chromosome-level reference genome of the European wasp spider Argiope bruennichi: a resource for studies on range expansion and evolutionary adaptation.</title>
        <authorList>
            <person name="Sheffer M.M."/>
            <person name="Hoppe A."/>
            <person name="Krehenwinkel H."/>
            <person name="Uhl G."/>
            <person name="Kuss A.W."/>
            <person name="Jensen L."/>
            <person name="Jensen C."/>
            <person name="Gillespie R.G."/>
            <person name="Hoff K.J."/>
            <person name="Prost S."/>
        </authorList>
    </citation>
    <scope>NUCLEOTIDE SEQUENCE</scope>
</reference>
<protein>
    <submittedName>
        <fullName evidence="2">ARL14 effector protein like</fullName>
    </submittedName>
</protein>
<dbReference type="EMBL" id="JABXBU010000011">
    <property type="protein sequence ID" value="KAF8790788.1"/>
    <property type="molecule type" value="Genomic_DNA"/>
</dbReference>
<dbReference type="Proteomes" id="UP000807504">
    <property type="component" value="Unassembled WGS sequence"/>
</dbReference>
<dbReference type="AlphaFoldDB" id="A0A8T0FKM4"/>
<dbReference type="PANTHER" id="PTHR46536:SF3">
    <property type="entry name" value="ARF7 EFFECTOR PROTEIN C-TERMINAL DOMAIN-CONTAINING PROTEIN"/>
    <property type="match status" value="1"/>
</dbReference>
<accession>A0A8T0FKM4</accession>
<organism evidence="2 3">
    <name type="scientific">Argiope bruennichi</name>
    <name type="common">Wasp spider</name>
    <name type="synonym">Aranea bruennichi</name>
    <dbReference type="NCBI Taxonomy" id="94029"/>
    <lineage>
        <taxon>Eukaryota</taxon>
        <taxon>Metazoa</taxon>
        <taxon>Ecdysozoa</taxon>
        <taxon>Arthropoda</taxon>
        <taxon>Chelicerata</taxon>
        <taxon>Arachnida</taxon>
        <taxon>Araneae</taxon>
        <taxon>Araneomorphae</taxon>
        <taxon>Entelegynae</taxon>
        <taxon>Araneoidea</taxon>
        <taxon>Araneidae</taxon>
        <taxon>Argiope</taxon>
    </lineage>
</organism>
<dbReference type="InterPro" id="IPR029264">
    <property type="entry name" value="ARF7EP_C"/>
</dbReference>
<name>A0A8T0FKM4_ARGBR</name>
<sequence length="224" mass="25457">MIASCSGTLECSKNTEIFEKLRLELAALISRDDFGATKSEDPAGLIFLLDREIKQEPPDYDENMIYEISFQDDAKANEHDAEKIVIKEEENSLDGAEANEHDPGKIVIKEEENSYDGTEANEHDPGKIVIKEEENSQDGAKANEYEVKKPKEEPKFDSHGVHIETQLDLCDCMNNTCEGCFLPCEYCFSNKCGHACRNERTWIYDSIDIEGTQYTLKSHFTKRN</sequence>